<dbReference type="Gene3D" id="3.30.40.10">
    <property type="entry name" value="Zinc/RING finger domain, C3HC4 (zinc finger)"/>
    <property type="match status" value="1"/>
</dbReference>
<dbReference type="PROSITE" id="PS50089">
    <property type="entry name" value="ZF_RING_2"/>
    <property type="match status" value="1"/>
</dbReference>
<feature type="region of interest" description="Disordered" evidence="5">
    <location>
        <begin position="70"/>
        <end position="93"/>
    </location>
</feature>
<dbReference type="GeneID" id="103362021"/>
<evidence type="ECO:0000256" key="1">
    <source>
        <dbReference type="ARBA" id="ARBA00022723"/>
    </source>
</evidence>
<dbReference type="PANTHER" id="PTHR12618">
    <property type="entry name" value="PHD AND RING FINGER DOMAIN-CONTAINING PROTEIN 1"/>
    <property type="match status" value="1"/>
</dbReference>
<evidence type="ECO:0000256" key="2">
    <source>
        <dbReference type="ARBA" id="ARBA00022771"/>
    </source>
</evidence>
<dbReference type="InterPro" id="IPR013083">
    <property type="entry name" value="Znf_RING/FYVE/PHD"/>
</dbReference>
<protein>
    <submittedName>
        <fullName evidence="8">PHD and RING finger domain-containing protein 1-like</fullName>
    </submittedName>
</protein>
<gene>
    <name evidence="8" type="primary">LOC103362021</name>
</gene>
<organism evidence="7 8">
    <name type="scientific">Stegastes partitus</name>
    <name type="common">bicolor damselfish</name>
    <dbReference type="NCBI Taxonomy" id="144197"/>
    <lineage>
        <taxon>Eukaryota</taxon>
        <taxon>Metazoa</taxon>
        <taxon>Chordata</taxon>
        <taxon>Craniata</taxon>
        <taxon>Vertebrata</taxon>
        <taxon>Euteleostomi</taxon>
        <taxon>Actinopterygii</taxon>
        <taxon>Neopterygii</taxon>
        <taxon>Teleostei</taxon>
        <taxon>Neoteleostei</taxon>
        <taxon>Acanthomorphata</taxon>
        <taxon>Ovalentaria</taxon>
        <taxon>Pomacentridae</taxon>
        <taxon>Stegastes</taxon>
    </lineage>
</organism>
<evidence type="ECO:0000313" key="8">
    <source>
        <dbReference type="RefSeq" id="XP_008286488.1"/>
    </source>
</evidence>
<dbReference type="InterPro" id="IPR047157">
    <property type="entry name" value="PHRF1/Atg35"/>
</dbReference>
<evidence type="ECO:0000256" key="3">
    <source>
        <dbReference type="ARBA" id="ARBA00022833"/>
    </source>
</evidence>
<proteinExistence type="predicted"/>
<dbReference type="PANTHER" id="PTHR12618:SF20">
    <property type="entry name" value="PHD AND RING FINGER DOMAIN-CONTAINING PROTEIN 1"/>
    <property type="match status" value="1"/>
</dbReference>
<name>A0A9Y4K4I8_9TELE</name>
<keyword evidence="7" id="KW-1185">Reference proteome</keyword>
<dbReference type="GO" id="GO:0008270">
    <property type="term" value="F:zinc ion binding"/>
    <property type="evidence" value="ECO:0007669"/>
    <property type="project" value="UniProtKB-KW"/>
</dbReference>
<dbReference type="SUPFAM" id="SSF57850">
    <property type="entry name" value="RING/U-box"/>
    <property type="match status" value="1"/>
</dbReference>
<evidence type="ECO:0000256" key="4">
    <source>
        <dbReference type="PROSITE-ProRule" id="PRU00175"/>
    </source>
</evidence>
<feature type="domain" description="RING-type" evidence="6">
    <location>
        <begin position="16"/>
        <end position="57"/>
    </location>
</feature>
<evidence type="ECO:0000259" key="6">
    <source>
        <dbReference type="PROSITE" id="PS50089"/>
    </source>
</evidence>
<feature type="compositionally biased region" description="Basic and acidic residues" evidence="5">
    <location>
        <begin position="75"/>
        <end position="85"/>
    </location>
</feature>
<dbReference type="AlphaFoldDB" id="A0A9Y4K4I8"/>
<keyword evidence="2 4" id="KW-0863">Zinc-finger</keyword>
<evidence type="ECO:0000256" key="5">
    <source>
        <dbReference type="SAM" id="MobiDB-lite"/>
    </source>
</evidence>
<dbReference type="SMART" id="SM00184">
    <property type="entry name" value="RING"/>
    <property type="match status" value="1"/>
</dbReference>
<accession>A0A9Y4K4I8</accession>
<dbReference type="PROSITE" id="PS00518">
    <property type="entry name" value="ZF_RING_1"/>
    <property type="match status" value="1"/>
</dbReference>
<reference evidence="8" key="1">
    <citation type="submission" date="2025-08" db="UniProtKB">
        <authorList>
            <consortium name="RefSeq"/>
        </authorList>
    </citation>
    <scope>IDENTIFICATION</scope>
</reference>
<dbReference type="RefSeq" id="XP_008286488.1">
    <property type="nucleotide sequence ID" value="XM_008288266.1"/>
</dbReference>
<dbReference type="Pfam" id="PF13639">
    <property type="entry name" value="zf-RING_2"/>
    <property type="match status" value="1"/>
</dbReference>
<dbReference type="InterPro" id="IPR017907">
    <property type="entry name" value="Znf_RING_CS"/>
</dbReference>
<keyword evidence="1" id="KW-0479">Metal-binding</keyword>
<sequence length="121" mass="13821">MDDSNREVLMSDSDKCYVCLSPFEKQTVASLDSCRHVFCLDCILQWSQTANTCPVDRVSFAFIYQRARPGGDVQEEIRVSPRKQDDDDDDEEEETLAVFCEECGRSDRRPQMLVCMCCDSG</sequence>
<dbReference type="InterPro" id="IPR001841">
    <property type="entry name" value="Znf_RING"/>
</dbReference>
<dbReference type="Proteomes" id="UP000694891">
    <property type="component" value="Unplaced"/>
</dbReference>
<evidence type="ECO:0000313" key="7">
    <source>
        <dbReference type="Proteomes" id="UP000694891"/>
    </source>
</evidence>
<keyword evidence="3" id="KW-0862">Zinc</keyword>